<feature type="transmembrane region" description="Helical" evidence="7">
    <location>
        <begin position="276"/>
        <end position="296"/>
    </location>
</feature>
<dbReference type="RefSeq" id="XP_001836758.2">
    <property type="nucleotide sequence ID" value="XM_001836706.2"/>
</dbReference>
<proteinExistence type="predicted"/>
<dbReference type="InterPro" id="IPR036259">
    <property type="entry name" value="MFS_trans_sf"/>
</dbReference>
<feature type="transmembrane region" description="Helical" evidence="7">
    <location>
        <begin position="363"/>
        <end position="383"/>
    </location>
</feature>
<dbReference type="FunCoup" id="A8NVU7">
    <property type="interactions" value="19"/>
</dbReference>
<dbReference type="VEuPathDB" id="FungiDB:CC1G_04071"/>
<feature type="transmembrane region" description="Helical" evidence="7">
    <location>
        <begin position="153"/>
        <end position="176"/>
    </location>
</feature>
<dbReference type="GO" id="GO:0016020">
    <property type="term" value="C:membrane"/>
    <property type="evidence" value="ECO:0007669"/>
    <property type="project" value="UniProtKB-SubCell"/>
</dbReference>
<dbReference type="PROSITE" id="PS50850">
    <property type="entry name" value="MFS"/>
    <property type="match status" value="1"/>
</dbReference>
<accession>A8NVU7</accession>
<evidence type="ECO:0000256" key="5">
    <source>
        <dbReference type="ARBA" id="ARBA00023136"/>
    </source>
</evidence>
<feature type="transmembrane region" description="Helical" evidence="7">
    <location>
        <begin position="453"/>
        <end position="480"/>
    </location>
</feature>
<keyword evidence="4 7" id="KW-1133">Transmembrane helix</keyword>
<evidence type="ECO:0000256" key="2">
    <source>
        <dbReference type="ARBA" id="ARBA00022448"/>
    </source>
</evidence>
<evidence type="ECO:0000256" key="7">
    <source>
        <dbReference type="SAM" id="Phobius"/>
    </source>
</evidence>
<keyword evidence="10" id="KW-1185">Reference proteome</keyword>
<evidence type="ECO:0000313" key="10">
    <source>
        <dbReference type="Proteomes" id="UP000001861"/>
    </source>
</evidence>
<feature type="region of interest" description="Disordered" evidence="6">
    <location>
        <begin position="564"/>
        <end position="614"/>
    </location>
</feature>
<reference evidence="9 10" key="1">
    <citation type="journal article" date="2010" name="Proc. Natl. Acad. Sci. U.S.A.">
        <title>Insights into evolution of multicellular fungi from the assembled chromosomes of the mushroom Coprinopsis cinerea (Coprinus cinereus).</title>
        <authorList>
            <person name="Stajich J.E."/>
            <person name="Wilke S.K."/>
            <person name="Ahren D."/>
            <person name="Au C.H."/>
            <person name="Birren B.W."/>
            <person name="Borodovsky M."/>
            <person name="Burns C."/>
            <person name="Canback B."/>
            <person name="Casselton L.A."/>
            <person name="Cheng C.K."/>
            <person name="Deng J."/>
            <person name="Dietrich F.S."/>
            <person name="Fargo D.C."/>
            <person name="Farman M.L."/>
            <person name="Gathman A.C."/>
            <person name="Goldberg J."/>
            <person name="Guigo R."/>
            <person name="Hoegger P.J."/>
            <person name="Hooker J.B."/>
            <person name="Huggins A."/>
            <person name="James T.Y."/>
            <person name="Kamada T."/>
            <person name="Kilaru S."/>
            <person name="Kodira C."/>
            <person name="Kues U."/>
            <person name="Kupfer D."/>
            <person name="Kwan H.S."/>
            <person name="Lomsadze A."/>
            <person name="Li W."/>
            <person name="Lilly W.W."/>
            <person name="Ma L.J."/>
            <person name="Mackey A.J."/>
            <person name="Manning G."/>
            <person name="Martin F."/>
            <person name="Muraguchi H."/>
            <person name="Natvig D.O."/>
            <person name="Palmerini H."/>
            <person name="Ramesh M.A."/>
            <person name="Rehmeyer C.J."/>
            <person name="Roe B.A."/>
            <person name="Shenoy N."/>
            <person name="Stanke M."/>
            <person name="Ter-Hovhannisyan V."/>
            <person name="Tunlid A."/>
            <person name="Velagapudi R."/>
            <person name="Vision T.J."/>
            <person name="Zeng Q."/>
            <person name="Zolan M.E."/>
            <person name="Pukkila P.J."/>
        </authorList>
    </citation>
    <scope>NUCLEOTIDE SEQUENCE [LARGE SCALE GENOMIC DNA]</scope>
    <source>
        <strain evidence="10">Okayama-7 / 130 / ATCC MYA-4618 / FGSC 9003</strain>
    </source>
</reference>
<keyword evidence="3 7" id="KW-0812">Transmembrane</keyword>
<feature type="transmembrane region" description="Helical" evidence="7">
    <location>
        <begin position="492"/>
        <end position="514"/>
    </location>
</feature>
<dbReference type="OMA" id="VWTLYMQ"/>
<evidence type="ECO:0000313" key="9">
    <source>
        <dbReference type="EMBL" id="EAU84975.2"/>
    </source>
</evidence>
<organism evidence="9 10">
    <name type="scientific">Coprinopsis cinerea (strain Okayama-7 / 130 / ATCC MYA-4618 / FGSC 9003)</name>
    <name type="common">Inky cap fungus</name>
    <name type="synonym">Hormographiella aspergillata</name>
    <dbReference type="NCBI Taxonomy" id="240176"/>
    <lineage>
        <taxon>Eukaryota</taxon>
        <taxon>Fungi</taxon>
        <taxon>Dikarya</taxon>
        <taxon>Basidiomycota</taxon>
        <taxon>Agaricomycotina</taxon>
        <taxon>Agaricomycetes</taxon>
        <taxon>Agaricomycetidae</taxon>
        <taxon>Agaricales</taxon>
        <taxon>Agaricineae</taxon>
        <taxon>Psathyrellaceae</taxon>
        <taxon>Coprinopsis</taxon>
    </lineage>
</organism>
<feature type="region of interest" description="Disordered" evidence="6">
    <location>
        <begin position="1"/>
        <end position="77"/>
    </location>
</feature>
<evidence type="ECO:0000256" key="6">
    <source>
        <dbReference type="SAM" id="MobiDB-lite"/>
    </source>
</evidence>
<feature type="compositionally biased region" description="Basic and acidic residues" evidence="6">
    <location>
        <begin position="575"/>
        <end position="585"/>
    </location>
</feature>
<feature type="transmembrane region" description="Helical" evidence="7">
    <location>
        <begin position="426"/>
        <end position="447"/>
    </location>
</feature>
<dbReference type="InterPro" id="IPR020846">
    <property type="entry name" value="MFS_dom"/>
</dbReference>
<sequence length="614" mass="65481">MIEEQQRRRHSEPSLVQNGTDESPTASTILSPPPTTANSSRSDTAINVGSDDNINGFRGGSPAASTSSRGGKASAPSSSKLKSVLVVMTMTTAMMINIANSTSVSIALPTIGRELGLHEADLQWLVSAYPLSSGCLLLAFGRLADLYGRKLTFILGSAFLTAFTLACAFPSDIIALNILRGVQGLGAAATIPASVGILAHHFPPGKARSWAFATFSAGAPVGGIFGSAVGGVLTEFTAKTWRSSFYLMAGMTFLSMVCGVFCIRSDTPPVDVDKRIDWLGALIISAGLVLIVFVLGQGEIAPNKWATPYIIALLIVGVILVAAFLYWQRYLEKVQNDPNAPYSVWTPPPLMKMSIWTRGNGRFSAMMAIAFLEWCCFLGWSFWIQLYYQNYVGLTPLKTVLRLLPMTVSGILCNIFIGIFVARIPIVYLTVIGTGATAVACLLFAIIEPEVTFWAYGFPAAVLVVLGADFIFSAGTIYVAKVAQLDEQSVAGGLFNTMTQLGTALGVTVSTVVYNSISARAGPDADPLPAYHAAQWANFAFGVIGAILAFVFFRGVGVVGDRQKKPAVEEEGVREEEKLGDETPRFESGTSTPMEKEQRGMGGPKVLGSDLKLS</sequence>
<feature type="transmembrane region" description="Helical" evidence="7">
    <location>
        <begin position="245"/>
        <end position="264"/>
    </location>
</feature>
<dbReference type="OrthoDB" id="5086884at2759"/>
<feature type="transmembrane region" description="Helical" evidence="7">
    <location>
        <begin position="84"/>
        <end position="102"/>
    </location>
</feature>
<keyword evidence="5 7" id="KW-0472">Membrane</keyword>
<dbReference type="AlphaFoldDB" id="A8NVU7"/>
<feature type="transmembrane region" description="Helical" evidence="7">
    <location>
        <begin position="211"/>
        <end position="233"/>
    </location>
</feature>
<dbReference type="Gene3D" id="1.20.1250.20">
    <property type="entry name" value="MFS general substrate transporter like domains"/>
    <property type="match status" value="2"/>
</dbReference>
<dbReference type="HOGENOM" id="CLU_000960_27_0_1"/>
<dbReference type="PANTHER" id="PTHR42718">
    <property type="entry name" value="MAJOR FACILITATOR SUPERFAMILY MULTIDRUG TRANSPORTER MFSC"/>
    <property type="match status" value="1"/>
</dbReference>
<dbReference type="STRING" id="240176.A8NVU7"/>
<dbReference type="Pfam" id="PF07690">
    <property type="entry name" value="MFS_1"/>
    <property type="match status" value="2"/>
</dbReference>
<keyword evidence="2" id="KW-0813">Transport</keyword>
<feature type="transmembrane region" description="Helical" evidence="7">
    <location>
        <begin position="403"/>
        <end position="421"/>
    </location>
</feature>
<evidence type="ECO:0000259" key="8">
    <source>
        <dbReference type="PROSITE" id="PS50850"/>
    </source>
</evidence>
<dbReference type="InterPro" id="IPR011701">
    <property type="entry name" value="MFS"/>
</dbReference>
<dbReference type="EMBL" id="AACS02000004">
    <property type="protein sequence ID" value="EAU84975.2"/>
    <property type="molecule type" value="Genomic_DNA"/>
</dbReference>
<dbReference type="GO" id="GO:0022857">
    <property type="term" value="F:transmembrane transporter activity"/>
    <property type="evidence" value="ECO:0007669"/>
    <property type="project" value="InterPro"/>
</dbReference>
<feature type="transmembrane region" description="Helical" evidence="7">
    <location>
        <begin position="182"/>
        <end position="199"/>
    </location>
</feature>
<feature type="transmembrane region" description="Helical" evidence="7">
    <location>
        <begin position="122"/>
        <end position="141"/>
    </location>
</feature>
<dbReference type="SUPFAM" id="SSF103473">
    <property type="entry name" value="MFS general substrate transporter"/>
    <property type="match status" value="1"/>
</dbReference>
<feature type="transmembrane region" description="Helical" evidence="7">
    <location>
        <begin position="308"/>
        <end position="327"/>
    </location>
</feature>
<dbReference type="Proteomes" id="UP000001861">
    <property type="component" value="Unassembled WGS sequence"/>
</dbReference>
<evidence type="ECO:0000256" key="3">
    <source>
        <dbReference type="ARBA" id="ARBA00022692"/>
    </source>
</evidence>
<gene>
    <name evidence="9" type="ORF">CC1G_04071</name>
</gene>
<evidence type="ECO:0000256" key="4">
    <source>
        <dbReference type="ARBA" id="ARBA00022989"/>
    </source>
</evidence>
<protein>
    <submittedName>
        <fullName evidence="9">Efflux protein</fullName>
    </submittedName>
</protein>
<evidence type="ECO:0000256" key="1">
    <source>
        <dbReference type="ARBA" id="ARBA00004141"/>
    </source>
</evidence>
<dbReference type="KEGG" id="cci:CC1G_04071"/>
<feature type="transmembrane region" description="Helical" evidence="7">
    <location>
        <begin position="534"/>
        <end position="556"/>
    </location>
</feature>
<dbReference type="GeneID" id="6013310"/>
<feature type="compositionally biased region" description="Low complexity" evidence="6">
    <location>
        <begin position="67"/>
        <end position="77"/>
    </location>
</feature>
<name>A8NVU7_COPC7</name>
<dbReference type="PANTHER" id="PTHR42718:SF9">
    <property type="entry name" value="MAJOR FACILITATOR SUPERFAMILY MULTIDRUG TRANSPORTER MFSC"/>
    <property type="match status" value="1"/>
</dbReference>
<comment type="subcellular location">
    <subcellularLocation>
        <location evidence="1">Membrane</location>
        <topology evidence="1">Multi-pass membrane protein</topology>
    </subcellularLocation>
</comment>
<comment type="caution">
    <text evidence="9">The sequence shown here is derived from an EMBL/GenBank/DDBJ whole genome shotgun (WGS) entry which is preliminary data.</text>
</comment>
<feature type="compositionally biased region" description="Polar residues" evidence="6">
    <location>
        <begin position="14"/>
        <end position="53"/>
    </location>
</feature>
<dbReference type="InParanoid" id="A8NVU7"/>
<dbReference type="eggNOG" id="KOG0254">
    <property type="taxonomic scope" value="Eukaryota"/>
</dbReference>
<feature type="domain" description="Major facilitator superfamily (MFS) profile" evidence="8">
    <location>
        <begin position="86"/>
        <end position="557"/>
    </location>
</feature>